<dbReference type="GO" id="GO:0005886">
    <property type="term" value="C:plasma membrane"/>
    <property type="evidence" value="ECO:0007669"/>
    <property type="project" value="UniProtKB-SubCell"/>
</dbReference>
<proteinExistence type="inferred from homology"/>
<organism evidence="12 13">
    <name type="scientific">Campylobacter corcagiensis</name>
    <dbReference type="NCBI Taxonomy" id="1448857"/>
    <lineage>
        <taxon>Bacteria</taxon>
        <taxon>Pseudomonadati</taxon>
        <taxon>Campylobacterota</taxon>
        <taxon>Epsilonproteobacteria</taxon>
        <taxon>Campylobacterales</taxon>
        <taxon>Campylobacteraceae</taxon>
        <taxon>Campylobacter</taxon>
    </lineage>
</organism>
<dbReference type="NCBIfam" id="TIGR00739">
    <property type="entry name" value="yajC"/>
    <property type="match status" value="1"/>
</dbReference>
<evidence type="ECO:0000256" key="1">
    <source>
        <dbReference type="ARBA" id="ARBA00004162"/>
    </source>
</evidence>
<evidence type="ECO:0000256" key="7">
    <source>
        <dbReference type="ARBA" id="ARBA00022927"/>
    </source>
</evidence>
<evidence type="ECO:0000256" key="3">
    <source>
        <dbReference type="ARBA" id="ARBA00014962"/>
    </source>
</evidence>
<evidence type="ECO:0000256" key="5">
    <source>
        <dbReference type="ARBA" id="ARBA00022475"/>
    </source>
</evidence>
<feature type="transmembrane region" description="Helical" evidence="11">
    <location>
        <begin position="6"/>
        <end position="25"/>
    </location>
</feature>
<dbReference type="SMART" id="SM01323">
    <property type="entry name" value="YajC"/>
    <property type="match status" value="1"/>
</dbReference>
<reference evidence="12 13" key="1">
    <citation type="submission" date="2020-10" db="EMBL/GenBank/DDBJ databases">
        <title>Campylobacter and Helicobacter PacBio genomes.</title>
        <authorList>
            <person name="Lane C."/>
        </authorList>
    </citation>
    <scope>NUCLEOTIDE SEQUENCE [LARGE SCALE GENOMIC DNA]</scope>
    <source>
        <strain evidence="12 13">2016D-0077</strain>
    </source>
</reference>
<name>A0A7M1LE46_9BACT</name>
<accession>A0A7M1LE46</accession>
<dbReference type="Pfam" id="PF02699">
    <property type="entry name" value="YajC"/>
    <property type="match status" value="1"/>
</dbReference>
<dbReference type="PANTHER" id="PTHR33909">
    <property type="entry name" value="SEC TRANSLOCON ACCESSORY COMPLEX SUBUNIT YAJC"/>
    <property type="match status" value="1"/>
</dbReference>
<keyword evidence="7" id="KW-0653">Protein transport</keyword>
<keyword evidence="10 11" id="KW-0472">Membrane</keyword>
<evidence type="ECO:0000256" key="10">
    <source>
        <dbReference type="ARBA" id="ARBA00023136"/>
    </source>
</evidence>
<dbReference type="PANTHER" id="PTHR33909:SF1">
    <property type="entry name" value="SEC TRANSLOCON ACCESSORY COMPLEX SUBUNIT YAJC"/>
    <property type="match status" value="1"/>
</dbReference>
<keyword evidence="5" id="KW-1003">Cell membrane</keyword>
<keyword evidence="6 11" id="KW-0812">Transmembrane</keyword>
<evidence type="ECO:0000256" key="4">
    <source>
        <dbReference type="ARBA" id="ARBA00022448"/>
    </source>
</evidence>
<keyword evidence="8 11" id="KW-1133">Transmembrane helix</keyword>
<keyword evidence="9" id="KW-0811">Translocation</keyword>
<comment type="subcellular location">
    <subcellularLocation>
        <location evidence="1">Cell membrane</location>
        <topology evidence="1">Single-pass membrane protein</topology>
    </subcellularLocation>
</comment>
<keyword evidence="4" id="KW-0813">Transport</keyword>
<dbReference type="RefSeq" id="WP_025803790.1">
    <property type="nucleotide sequence ID" value="NZ_CP053842.1"/>
</dbReference>
<keyword evidence="13" id="KW-1185">Reference proteome</keyword>
<evidence type="ECO:0000256" key="6">
    <source>
        <dbReference type="ARBA" id="ARBA00022692"/>
    </source>
</evidence>
<dbReference type="AlphaFoldDB" id="A0A7M1LE46"/>
<dbReference type="GO" id="GO:0015031">
    <property type="term" value="P:protein transport"/>
    <property type="evidence" value="ECO:0007669"/>
    <property type="project" value="UniProtKB-KW"/>
</dbReference>
<protein>
    <recommendedName>
        <fullName evidence="3">Sec translocon accessory complex subunit YajC</fullName>
    </recommendedName>
</protein>
<dbReference type="InterPro" id="IPR003849">
    <property type="entry name" value="Preprotein_translocase_YajC"/>
</dbReference>
<dbReference type="EMBL" id="CP063078">
    <property type="protein sequence ID" value="QOQ86847.1"/>
    <property type="molecule type" value="Genomic_DNA"/>
</dbReference>
<sequence>MEQGSMIGSFLPLIFFFLIFYFLLIRPQQKQAKAHALMLSELQKGDKIISTGGLKCTIVKVEDDFITVKLNDEVMVELLKSNVARKLEKIENSVEKKDKK</sequence>
<dbReference type="Proteomes" id="UP000594749">
    <property type="component" value="Chromosome"/>
</dbReference>
<dbReference type="PRINTS" id="PR01853">
    <property type="entry name" value="YAJCTRNLCASE"/>
</dbReference>
<evidence type="ECO:0000256" key="9">
    <source>
        <dbReference type="ARBA" id="ARBA00023010"/>
    </source>
</evidence>
<evidence type="ECO:0000256" key="2">
    <source>
        <dbReference type="ARBA" id="ARBA00006742"/>
    </source>
</evidence>
<evidence type="ECO:0000256" key="11">
    <source>
        <dbReference type="SAM" id="Phobius"/>
    </source>
</evidence>
<evidence type="ECO:0000313" key="12">
    <source>
        <dbReference type="EMBL" id="QOQ86847.1"/>
    </source>
</evidence>
<evidence type="ECO:0000313" key="13">
    <source>
        <dbReference type="Proteomes" id="UP000594749"/>
    </source>
</evidence>
<evidence type="ECO:0000256" key="8">
    <source>
        <dbReference type="ARBA" id="ARBA00022989"/>
    </source>
</evidence>
<comment type="similarity">
    <text evidence="2">Belongs to the YajC family.</text>
</comment>
<gene>
    <name evidence="12" type="primary">yajC</name>
    <name evidence="12" type="ORF">IMC76_06415</name>
</gene>
<dbReference type="OrthoDB" id="9811406at2"/>